<name>A0AAJ4X8H0_9SPHI</name>
<dbReference type="AlphaFoldDB" id="A0AAJ4X8H0"/>
<evidence type="ECO:0000313" key="3">
    <source>
        <dbReference type="Proteomes" id="UP000215355"/>
    </source>
</evidence>
<keyword evidence="1" id="KW-1133">Transmembrane helix</keyword>
<dbReference type="KEGG" id="smiz:4412673_00252"/>
<proteinExistence type="predicted"/>
<feature type="transmembrane region" description="Helical" evidence="1">
    <location>
        <begin position="110"/>
        <end position="130"/>
    </location>
</feature>
<keyword evidence="1" id="KW-0812">Transmembrane</keyword>
<reference evidence="2 3" key="1">
    <citation type="submission" date="2017-06" db="EMBL/GenBank/DDBJ databases">
        <authorList>
            <consortium name="Pathogen Informatics"/>
        </authorList>
    </citation>
    <scope>NUCLEOTIDE SEQUENCE [LARGE SCALE GENOMIC DNA]</scope>
    <source>
        <strain evidence="2 3">NCTC12149</strain>
    </source>
</reference>
<feature type="transmembrane region" description="Helical" evidence="1">
    <location>
        <begin position="66"/>
        <end position="83"/>
    </location>
</feature>
<organism evidence="2 3">
    <name type="scientific">Sphingobacterium mizutaii</name>
    <dbReference type="NCBI Taxonomy" id="1010"/>
    <lineage>
        <taxon>Bacteria</taxon>
        <taxon>Pseudomonadati</taxon>
        <taxon>Bacteroidota</taxon>
        <taxon>Sphingobacteriia</taxon>
        <taxon>Sphingobacteriales</taxon>
        <taxon>Sphingobacteriaceae</taxon>
        <taxon>Sphingobacterium</taxon>
    </lineage>
</organism>
<evidence type="ECO:0000256" key="1">
    <source>
        <dbReference type="SAM" id="Phobius"/>
    </source>
</evidence>
<gene>
    <name evidence="2" type="ORF">SAMEA4412673_00252</name>
</gene>
<protein>
    <submittedName>
        <fullName evidence="2">Uncharacterized protein</fullName>
    </submittedName>
</protein>
<evidence type="ECO:0000313" key="2">
    <source>
        <dbReference type="EMBL" id="SNV37838.1"/>
    </source>
</evidence>
<keyword evidence="1" id="KW-0472">Membrane</keyword>
<dbReference type="Proteomes" id="UP000215355">
    <property type="component" value="Chromosome 1"/>
</dbReference>
<feature type="transmembrane region" description="Helical" evidence="1">
    <location>
        <begin position="31"/>
        <end position="54"/>
    </location>
</feature>
<sequence length="131" mass="15411">MKKSSKFFFDYIYFRVAEVYFKWDGKNGVTAVFAVSLIQSLLFLCVLGTLYKTILSPEITSKLHGYSKWISFALVGFLSIYNYQKFKGKFFFYKSYWKDENKKVRRIKGLLVLLSLIIPWIPIVLLGTIFK</sequence>
<dbReference type="EMBL" id="LT906468">
    <property type="protein sequence ID" value="SNV37838.1"/>
    <property type="molecule type" value="Genomic_DNA"/>
</dbReference>
<accession>A0AAJ4X8H0</accession>